<keyword evidence="4" id="KW-0645">Protease</keyword>
<dbReference type="AlphaFoldDB" id="A0A915XL51"/>
<name>A0A915XL51_9BACT</name>
<dbReference type="PROSITE" id="PS51257">
    <property type="entry name" value="PROKAR_LIPOPROTEIN"/>
    <property type="match status" value="1"/>
</dbReference>
<keyword evidence="4" id="KW-0121">Carboxypeptidase</keyword>
<evidence type="ECO:0000313" key="4">
    <source>
        <dbReference type="EMBL" id="BCO09191.1"/>
    </source>
</evidence>
<dbReference type="InterPro" id="IPR012338">
    <property type="entry name" value="Beta-lactam/transpept-like"/>
</dbReference>
<dbReference type="InterPro" id="IPR000667">
    <property type="entry name" value="Peptidase_S13"/>
</dbReference>
<dbReference type="GO" id="GO:0004185">
    <property type="term" value="F:serine-type carboxypeptidase activity"/>
    <property type="evidence" value="ECO:0007669"/>
    <property type="project" value="InterPro"/>
</dbReference>
<gene>
    <name evidence="4" type="primary">dacB</name>
    <name evidence="4" type="ORF">GF1_15670</name>
</gene>
<dbReference type="KEGG" id="ddu:GF1_15670"/>
<keyword evidence="5" id="KW-1185">Reference proteome</keyword>
<evidence type="ECO:0000256" key="2">
    <source>
        <dbReference type="ARBA" id="ARBA00022801"/>
    </source>
</evidence>
<organism evidence="4 5">
    <name type="scientific">Desulfolithobacter dissulfuricans</name>
    <dbReference type="NCBI Taxonomy" id="2795293"/>
    <lineage>
        <taxon>Bacteria</taxon>
        <taxon>Pseudomonadati</taxon>
        <taxon>Thermodesulfobacteriota</taxon>
        <taxon>Desulfobulbia</taxon>
        <taxon>Desulfobulbales</taxon>
        <taxon>Desulfobulbaceae</taxon>
        <taxon>Desulfolithobacter</taxon>
    </lineage>
</organism>
<feature type="signal peptide" evidence="3">
    <location>
        <begin position="1"/>
        <end position="28"/>
    </location>
</feature>
<evidence type="ECO:0000256" key="3">
    <source>
        <dbReference type="SAM" id="SignalP"/>
    </source>
</evidence>
<proteinExistence type="inferred from homology"/>
<dbReference type="PRINTS" id="PR00922">
    <property type="entry name" value="DADACBPTASE3"/>
</dbReference>
<keyword evidence="2" id="KW-0378">Hydrolase</keyword>
<dbReference type="Gene3D" id="3.50.80.20">
    <property type="entry name" value="D-Ala-D-Ala carboxypeptidase C, peptidase S13"/>
    <property type="match status" value="1"/>
</dbReference>
<accession>A0A915XL51</accession>
<protein>
    <submittedName>
        <fullName evidence="4">D-alanyl-D-alanine carboxypeptidase DacB</fullName>
    </submittedName>
</protein>
<evidence type="ECO:0000313" key="5">
    <source>
        <dbReference type="Proteomes" id="UP001063350"/>
    </source>
</evidence>
<dbReference type="SUPFAM" id="SSF56601">
    <property type="entry name" value="beta-lactamase/transpeptidase-like"/>
    <property type="match status" value="1"/>
</dbReference>
<comment type="similarity">
    <text evidence="1">Belongs to the peptidase S13 family.</text>
</comment>
<dbReference type="Proteomes" id="UP001063350">
    <property type="component" value="Chromosome"/>
</dbReference>
<dbReference type="PANTHER" id="PTHR30023">
    <property type="entry name" value="D-ALANYL-D-ALANINE CARBOXYPEPTIDASE"/>
    <property type="match status" value="1"/>
</dbReference>
<dbReference type="GO" id="GO:0000270">
    <property type="term" value="P:peptidoglycan metabolic process"/>
    <property type="evidence" value="ECO:0007669"/>
    <property type="project" value="TreeGrafter"/>
</dbReference>
<dbReference type="Gene3D" id="3.40.710.10">
    <property type="entry name" value="DD-peptidase/beta-lactamase superfamily"/>
    <property type="match status" value="1"/>
</dbReference>
<dbReference type="Pfam" id="PF02113">
    <property type="entry name" value="Peptidase_S13"/>
    <property type="match status" value="1"/>
</dbReference>
<dbReference type="EMBL" id="AP024233">
    <property type="protein sequence ID" value="BCO09191.1"/>
    <property type="molecule type" value="Genomic_DNA"/>
</dbReference>
<dbReference type="PANTHER" id="PTHR30023:SF0">
    <property type="entry name" value="PENICILLIN-SENSITIVE CARBOXYPEPTIDASE A"/>
    <property type="match status" value="1"/>
</dbReference>
<dbReference type="NCBIfam" id="TIGR00666">
    <property type="entry name" value="PBP4"/>
    <property type="match status" value="1"/>
</dbReference>
<reference evidence="4" key="1">
    <citation type="submission" date="2020-12" db="EMBL/GenBank/DDBJ databases">
        <title>Desulfobium dissulfuricans gen. nov., sp. nov., a novel mesophilic, sulfate-reducing bacterium isolated from a deep-sea hydrothermal vent.</title>
        <authorList>
            <person name="Hashimoto Y."/>
            <person name="Tame A."/>
            <person name="Sawayama S."/>
            <person name="Miyazaki J."/>
            <person name="Takai K."/>
            <person name="Nakagawa S."/>
        </authorList>
    </citation>
    <scope>NUCLEOTIDE SEQUENCE</scope>
    <source>
        <strain evidence="4">GF1</strain>
    </source>
</reference>
<sequence length="415" mass="45721">MRPSAGPRILVFLLALIALSVSWQAAFAACHFFSDLIRNGGYGVADHRGRIVSSCRPDTPFIPASVIKIPTALAALHILGREYRFRTEFFQDTQNNLYIKGYGDPLLTSEEVALILTRLGEHNVREINSIFIDDSAFALSRQTPGLGKSANPYDAPVGAVFVNFNTVDIIVDGDGKVRSGEEQTPTLPIMRSLALGQEHRLSSTQTSVVPTHYRVNICQNGCEPREQMARLTAELFRGLQQQSGIPGTGRWARKRVPPDARLVYTHQNSRDLGGVIASMLKFSSNVIANAVYLSCGANRFGYPATWEKAHRAVTEALQAELGADTAAAIIQKEGSGLSRDNRVTARAMLRVLHAFAPYKDLLDSRRGIFLKSGTLEGVYNYAGYLEDGRPFVILLNQQDNTRKTVLARLRQSQCN</sequence>
<dbReference type="GO" id="GO:0006508">
    <property type="term" value="P:proteolysis"/>
    <property type="evidence" value="ECO:0007669"/>
    <property type="project" value="InterPro"/>
</dbReference>
<evidence type="ECO:0000256" key="1">
    <source>
        <dbReference type="ARBA" id="ARBA00006096"/>
    </source>
</evidence>
<keyword evidence="3" id="KW-0732">Signal</keyword>
<feature type="chain" id="PRO_5038139005" evidence="3">
    <location>
        <begin position="29"/>
        <end position="415"/>
    </location>
</feature>